<proteinExistence type="predicted"/>
<dbReference type="STRING" id="671065.MetMK1DRAFT_00003330"/>
<gene>
    <name evidence="1" type="ORF">MetMK1DRAFT_00003330</name>
</gene>
<dbReference type="OrthoDB" id="34008at2157"/>
<protein>
    <submittedName>
        <fullName evidence="1">Uncharacterized protein</fullName>
    </submittedName>
</protein>
<evidence type="ECO:0000313" key="2">
    <source>
        <dbReference type="Proteomes" id="UP000003980"/>
    </source>
</evidence>
<dbReference type="RefSeq" id="WP_009069998.1">
    <property type="nucleotide sequence ID" value="NZ_JH597761.1"/>
</dbReference>
<sequence length="167" mass="19315">MVSEGEVMEALNRAYRGKPVTLGTLRRELKVEGDEIRTVLRELEERGLIRVERNGRTSGYVPQPKITVEGLYKELLEVREEMRKVWEVVRGRSFEPKKFDEVYSKVKDSLGYARLSDIRVEMGLSREEFYSKLEEHLEGKYDLIAGGEEGLVRKGSMYGIVKRRGKS</sequence>
<organism evidence="1 2">
    <name type="scientific">Metallosphaera yellowstonensis MK1</name>
    <dbReference type="NCBI Taxonomy" id="671065"/>
    <lineage>
        <taxon>Archaea</taxon>
        <taxon>Thermoproteota</taxon>
        <taxon>Thermoprotei</taxon>
        <taxon>Sulfolobales</taxon>
        <taxon>Sulfolobaceae</taxon>
        <taxon>Metallosphaera</taxon>
    </lineage>
</organism>
<evidence type="ECO:0000313" key="1">
    <source>
        <dbReference type="EMBL" id="EHP69831.1"/>
    </source>
</evidence>
<dbReference type="EMBL" id="JH597761">
    <property type="protein sequence ID" value="EHP69831.1"/>
    <property type="molecule type" value="Genomic_DNA"/>
</dbReference>
<dbReference type="InterPro" id="IPR036390">
    <property type="entry name" value="WH_DNA-bd_sf"/>
</dbReference>
<dbReference type="eggNOG" id="arCOG03737">
    <property type="taxonomic scope" value="Archaea"/>
</dbReference>
<dbReference type="SUPFAM" id="SSF46785">
    <property type="entry name" value="Winged helix' DNA-binding domain"/>
    <property type="match status" value="1"/>
</dbReference>
<dbReference type="HOGENOM" id="CLU_1599090_0_0_2"/>
<name>H2C4N9_9CREN</name>
<accession>H2C4N9</accession>
<keyword evidence="2" id="KW-1185">Reference proteome</keyword>
<dbReference type="AlphaFoldDB" id="H2C4N9"/>
<dbReference type="InterPro" id="IPR036388">
    <property type="entry name" value="WH-like_DNA-bd_sf"/>
</dbReference>
<dbReference type="Gene3D" id="1.10.10.10">
    <property type="entry name" value="Winged helix-like DNA-binding domain superfamily/Winged helix DNA-binding domain"/>
    <property type="match status" value="1"/>
</dbReference>
<dbReference type="Proteomes" id="UP000003980">
    <property type="component" value="Unassembled WGS sequence"/>
</dbReference>
<reference evidence="1 2" key="1">
    <citation type="submission" date="2012-01" db="EMBL/GenBank/DDBJ databases">
        <title>Improved High-Quality Draft sequence of Metallosphaera yellowstonensis MK1.</title>
        <authorList>
            <consortium name="US DOE Joint Genome Institute"/>
            <person name="Lucas S."/>
            <person name="Han J."/>
            <person name="Cheng J.-F."/>
            <person name="Goodwin L."/>
            <person name="Pitluck S."/>
            <person name="Peters L."/>
            <person name="Teshima H."/>
            <person name="Detter J.C."/>
            <person name="Han C."/>
            <person name="Tapia R."/>
            <person name="Land M."/>
            <person name="Hauser L."/>
            <person name="Kyrpides N."/>
            <person name="Kozubal M."/>
            <person name="Macur R.E."/>
            <person name="Jay Z."/>
            <person name="Inskeep W."/>
            <person name="Woyke T."/>
        </authorList>
    </citation>
    <scope>NUCLEOTIDE SEQUENCE [LARGE SCALE GENOMIC DNA]</scope>
    <source>
        <strain evidence="1 2">MK1</strain>
    </source>
</reference>